<dbReference type="InterPro" id="IPR029063">
    <property type="entry name" value="SAM-dependent_MTases_sf"/>
</dbReference>
<accession>A0ABQ6MRJ6</accession>
<dbReference type="Proteomes" id="UP001165060">
    <property type="component" value="Unassembled WGS sequence"/>
</dbReference>
<name>A0ABQ6MRJ6_9STRA</name>
<dbReference type="Gene3D" id="3.40.50.150">
    <property type="entry name" value="Vaccinia Virus protein VP39"/>
    <property type="match status" value="1"/>
</dbReference>
<dbReference type="SUPFAM" id="SSF53335">
    <property type="entry name" value="S-adenosyl-L-methionine-dependent methyltransferases"/>
    <property type="match status" value="1"/>
</dbReference>
<gene>
    <name evidence="1" type="ORF">TeGR_g3142</name>
</gene>
<reference evidence="1 2" key="1">
    <citation type="journal article" date="2023" name="Commun. Biol.">
        <title>Genome analysis of Parmales, the sister group of diatoms, reveals the evolutionary specialization of diatoms from phago-mixotrophs to photoautotrophs.</title>
        <authorList>
            <person name="Ban H."/>
            <person name="Sato S."/>
            <person name="Yoshikawa S."/>
            <person name="Yamada K."/>
            <person name="Nakamura Y."/>
            <person name="Ichinomiya M."/>
            <person name="Sato N."/>
            <person name="Blanc-Mathieu R."/>
            <person name="Endo H."/>
            <person name="Kuwata A."/>
            <person name="Ogata H."/>
        </authorList>
    </citation>
    <scope>NUCLEOTIDE SEQUENCE [LARGE SCALE GENOMIC DNA]</scope>
</reference>
<protein>
    <recommendedName>
        <fullName evidence="3">S-adenosyl-L-methionine-dependent methyltransferase</fullName>
    </recommendedName>
</protein>
<proteinExistence type="predicted"/>
<evidence type="ECO:0000313" key="2">
    <source>
        <dbReference type="Proteomes" id="UP001165060"/>
    </source>
</evidence>
<evidence type="ECO:0000313" key="1">
    <source>
        <dbReference type="EMBL" id="GMI31685.1"/>
    </source>
</evidence>
<keyword evidence="2" id="KW-1185">Reference proteome</keyword>
<dbReference type="InterPro" id="IPR005299">
    <property type="entry name" value="MeTrfase_7"/>
</dbReference>
<comment type="caution">
    <text evidence="1">The sequence shown here is derived from an EMBL/GenBank/DDBJ whole genome shotgun (WGS) entry which is preliminary data.</text>
</comment>
<dbReference type="PANTHER" id="PTHR31009">
    <property type="entry name" value="S-ADENOSYL-L-METHIONINE:CARBOXYL METHYLTRANSFERASE FAMILY PROTEIN"/>
    <property type="match status" value="1"/>
</dbReference>
<sequence length="266" mass="28632">MLRLAASRPRGLSSIALKTANARLTGMAEEYAQHSVSQQHSFRAILLPEMIALLEQRATAPSLTIADYGCGSGVTTSLLIDEVKRIRPDQETTIVLVDLPGNHWETTSKMLGKHGKINFLNSGSPPPLSSDSGVNIVAYENSFYEQVLPDASLDIAMSSTALHWLSDTSDLPDPKVSAYCRGPGADPVAVGAWEARAKSDWAELLKHRSMELAPGGCLAFAVPATDEDGNYSYQGVAPACEAVGQALPVFPWLGRTKSEIYEGFDR</sequence>
<organism evidence="1 2">
    <name type="scientific">Tetraparma gracilis</name>
    <dbReference type="NCBI Taxonomy" id="2962635"/>
    <lineage>
        <taxon>Eukaryota</taxon>
        <taxon>Sar</taxon>
        <taxon>Stramenopiles</taxon>
        <taxon>Ochrophyta</taxon>
        <taxon>Bolidophyceae</taxon>
        <taxon>Parmales</taxon>
        <taxon>Triparmaceae</taxon>
        <taxon>Tetraparma</taxon>
    </lineage>
</organism>
<dbReference type="EMBL" id="BRYB01003160">
    <property type="protein sequence ID" value="GMI31685.1"/>
    <property type="molecule type" value="Genomic_DNA"/>
</dbReference>
<evidence type="ECO:0008006" key="3">
    <source>
        <dbReference type="Google" id="ProtNLM"/>
    </source>
</evidence>
<dbReference type="Pfam" id="PF03492">
    <property type="entry name" value="Methyltransf_7"/>
    <property type="match status" value="1"/>
</dbReference>